<reference evidence="2 3" key="1">
    <citation type="submission" date="2016-10" db="EMBL/GenBank/DDBJ databases">
        <authorList>
            <person name="Varghese N."/>
            <person name="Submissions S."/>
        </authorList>
    </citation>
    <scope>NUCLEOTIDE SEQUENCE [LARGE SCALE GENOMIC DNA]</scope>
    <source>
        <strain evidence="2 3">CDM_1</strain>
    </source>
</reference>
<accession>A0A1G6XPH7</accession>
<dbReference type="RefSeq" id="WP_149782599.1">
    <property type="nucleotide sequence ID" value="NZ_FMZP01000050.1"/>
</dbReference>
<dbReference type="Proteomes" id="UP000324021">
    <property type="component" value="Unassembled WGS sequence"/>
</dbReference>
<feature type="region of interest" description="Disordered" evidence="1">
    <location>
        <begin position="1"/>
        <end position="28"/>
    </location>
</feature>
<dbReference type="EMBL" id="FMZP01000050">
    <property type="protein sequence ID" value="SDD79871.1"/>
    <property type="molecule type" value="Genomic_DNA"/>
</dbReference>
<sequence length="134" mass="14725">MATNDSATVEGTALEIESADETTARDRVDETADWEAIARNSAATLLRQALADVEKSTGRVEHRLRGHGRERLTADDVREARRALYELEQTLEENVVPAVDGVESYESSAQHIPFGELAGRLGVELSELEESESE</sequence>
<gene>
    <name evidence="2" type="ORF">SAMN05192552_105010</name>
</gene>
<protein>
    <submittedName>
        <fullName evidence="2">Uncharacterized protein</fullName>
    </submittedName>
</protein>
<dbReference type="AlphaFoldDB" id="A0A1G6XPH7"/>
<evidence type="ECO:0000313" key="2">
    <source>
        <dbReference type="EMBL" id="SDD79871.1"/>
    </source>
</evidence>
<evidence type="ECO:0000256" key="1">
    <source>
        <dbReference type="SAM" id="MobiDB-lite"/>
    </source>
</evidence>
<proteinExistence type="predicted"/>
<evidence type="ECO:0000313" key="3">
    <source>
        <dbReference type="Proteomes" id="UP000324021"/>
    </source>
</evidence>
<name>A0A1G6XPH7_9EURY</name>
<organism evidence="2 3">
    <name type="scientific">Natrinema hispanicum</name>
    <dbReference type="NCBI Taxonomy" id="392421"/>
    <lineage>
        <taxon>Archaea</taxon>
        <taxon>Methanobacteriati</taxon>
        <taxon>Methanobacteriota</taxon>
        <taxon>Stenosarchaea group</taxon>
        <taxon>Halobacteria</taxon>
        <taxon>Halobacteriales</taxon>
        <taxon>Natrialbaceae</taxon>
        <taxon>Natrinema</taxon>
    </lineage>
</organism>